<dbReference type="PANTHER" id="PTHR23315:SF7">
    <property type="entry name" value="U-BOX DOMAIN-CONTAINING PROTEIN 4"/>
    <property type="match status" value="1"/>
</dbReference>
<dbReference type="EMBL" id="CAJNJA010006296">
    <property type="protein sequence ID" value="CAE7208477.1"/>
    <property type="molecule type" value="Genomic_DNA"/>
</dbReference>
<feature type="repeat" description="ARM" evidence="1">
    <location>
        <begin position="23"/>
        <end position="65"/>
    </location>
</feature>
<reference evidence="2" key="1">
    <citation type="submission" date="2021-02" db="EMBL/GenBank/DDBJ databases">
        <authorList>
            <person name="Dougan E. K."/>
            <person name="Rhodes N."/>
            <person name="Thang M."/>
            <person name="Chan C."/>
        </authorList>
    </citation>
    <scope>NUCLEOTIDE SEQUENCE</scope>
</reference>
<dbReference type="PANTHER" id="PTHR23315">
    <property type="entry name" value="U BOX DOMAIN-CONTAINING"/>
    <property type="match status" value="1"/>
</dbReference>
<dbReference type="SUPFAM" id="SSF48371">
    <property type="entry name" value="ARM repeat"/>
    <property type="match status" value="1"/>
</dbReference>
<dbReference type="PROSITE" id="PS50176">
    <property type="entry name" value="ARM_REPEAT"/>
    <property type="match status" value="2"/>
</dbReference>
<dbReference type="AlphaFoldDB" id="A0A812JLH5"/>
<organism evidence="2 3">
    <name type="scientific">Symbiodinium necroappetens</name>
    <dbReference type="NCBI Taxonomy" id="1628268"/>
    <lineage>
        <taxon>Eukaryota</taxon>
        <taxon>Sar</taxon>
        <taxon>Alveolata</taxon>
        <taxon>Dinophyceae</taxon>
        <taxon>Suessiales</taxon>
        <taxon>Symbiodiniaceae</taxon>
        <taxon>Symbiodinium</taxon>
    </lineage>
</organism>
<protein>
    <submittedName>
        <fullName evidence="2">PUB12 protein</fullName>
    </submittedName>
</protein>
<feature type="repeat" description="ARM" evidence="1">
    <location>
        <begin position="64"/>
        <end position="94"/>
    </location>
</feature>
<accession>A0A812JLH5</accession>
<comment type="caution">
    <text evidence="2">The sequence shown here is derived from an EMBL/GenBank/DDBJ whole genome shotgun (WGS) entry which is preliminary data.</text>
</comment>
<dbReference type="InterPro" id="IPR000225">
    <property type="entry name" value="Armadillo"/>
</dbReference>
<evidence type="ECO:0000256" key="1">
    <source>
        <dbReference type="PROSITE-ProRule" id="PRU00259"/>
    </source>
</evidence>
<dbReference type="Proteomes" id="UP000601435">
    <property type="component" value="Unassembled WGS sequence"/>
</dbReference>
<evidence type="ECO:0000313" key="3">
    <source>
        <dbReference type="Proteomes" id="UP000601435"/>
    </source>
</evidence>
<evidence type="ECO:0000313" key="2">
    <source>
        <dbReference type="EMBL" id="CAE7208477.1"/>
    </source>
</evidence>
<dbReference type="Gene3D" id="1.25.10.10">
    <property type="entry name" value="Leucine-rich Repeat Variant"/>
    <property type="match status" value="1"/>
</dbReference>
<name>A0A812JLH5_9DINO</name>
<sequence length="102" mass="10513">MRPETMASLATNEANHEELVQAEAIPSLVGVLTTGTPDTQAFAAGTLEHLAIRKECQTDILAAGAVEPLVLLLSTGTAKAKENAAGALGNLAVNGDKISWEC</sequence>
<keyword evidence="3" id="KW-1185">Reference proteome</keyword>
<dbReference type="SMART" id="SM00185">
    <property type="entry name" value="ARM"/>
    <property type="match status" value="2"/>
</dbReference>
<gene>
    <name evidence="2" type="primary">PUB12</name>
    <name evidence="2" type="ORF">SNEC2469_LOCUS1949</name>
</gene>
<proteinExistence type="predicted"/>
<dbReference type="InterPro" id="IPR011989">
    <property type="entry name" value="ARM-like"/>
</dbReference>
<dbReference type="InterPro" id="IPR016024">
    <property type="entry name" value="ARM-type_fold"/>
</dbReference>
<dbReference type="Pfam" id="PF00514">
    <property type="entry name" value="Arm"/>
    <property type="match status" value="1"/>
</dbReference>
<dbReference type="OrthoDB" id="422570at2759"/>